<accession>X1HST8</accession>
<dbReference type="PANTHER" id="PTHR44943">
    <property type="entry name" value="CELLULOSE SYNTHASE OPERON PROTEIN C"/>
    <property type="match status" value="1"/>
</dbReference>
<dbReference type="InterPro" id="IPR011990">
    <property type="entry name" value="TPR-like_helical_dom_sf"/>
</dbReference>
<gene>
    <name evidence="3" type="ORF">S03H2_41758</name>
</gene>
<feature type="non-terminal residue" evidence="3">
    <location>
        <position position="1"/>
    </location>
</feature>
<dbReference type="SUPFAM" id="SSF48452">
    <property type="entry name" value="TPR-like"/>
    <property type="match status" value="1"/>
</dbReference>
<keyword evidence="1" id="KW-0677">Repeat</keyword>
<comment type="caution">
    <text evidence="3">The sequence shown here is derived from an EMBL/GenBank/DDBJ whole genome shotgun (WGS) entry which is preliminary data.</text>
</comment>
<name>X1HST8_9ZZZZ</name>
<dbReference type="AlphaFoldDB" id="X1HST8"/>
<protein>
    <recommendedName>
        <fullName evidence="4">Tetratricopeptide repeat protein</fullName>
    </recommendedName>
</protein>
<evidence type="ECO:0000313" key="3">
    <source>
        <dbReference type="EMBL" id="GAH72517.1"/>
    </source>
</evidence>
<dbReference type="SMART" id="SM00028">
    <property type="entry name" value="TPR"/>
    <property type="match status" value="4"/>
</dbReference>
<dbReference type="Gene3D" id="1.25.40.10">
    <property type="entry name" value="Tetratricopeptide repeat domain"/>
    <property type="match status" value="2"/>
</dbReference>
<reference evidence="3" key="1">
    <citation type="journal article" date="2014" name="Front. Microbiol.">
        <title>High frequency of phylogenetically diverse reductive dehalogenase-homologous genes in deep subseafloor sedimentary metagenomes.</title>
        <authorList>
            <person name="Kawai M."/>
            <person name="Futagami T."/>
            <person name="Toyoda A."/>
            <person name="Takaki Y."/>
            <person name="Nishi S."/>
            <person name="Hori S."/>
            <person name="Arai W."/>
            <person name="Tsubouchi T."/>
            <person name="Morono Y."/>
            <person name="Uchiyama I."/>
            <person name="Ito T."/>
            <person name="Fujiyama A."/>
            <person name="Inagaki F."/>
            <person name="Takami H."/>
        </authorList>
    </citation>
    <scope>NUCLEOTIDE SEQUENCE</scope>
    <source>
        <strain evidence="3">Expedition CK06-06</strain>
    </source>
</reference>
<keyword evidence="2" id="KW-0802">TPR repeat</keyword>
<dbReference type="EMBL" id="BARU01025956">
    <property type="protein sequence ID" value="GAH72517.1"/>
    <property type="molecule type" value="Genomic_DNA"/>
</dbReference>
<dbReference type="Pfam" id="PF13424">
    <property type="entry name" value="TPR_12"/>
    <property type="match status" value="1"/>
</dbReference>
<sequence>HGYYYYYGFNDWESALEQAELGLKGQPNNAEIIGLTGIIKRRQGKWEEAVAALIRAAGLDPLHVDYVRSVSNTYSTMRNWAEAERYADQVILMWPEHSWGYSLKAPVYIWSRGDIEKARGVMQEALEKVDPSLLAGRRSYIEILARDYQKALDILEASTADYFLRKADIYRYMGQPEQAAAYYDSVRVTYEEQARNNPHYDATHGDLGIAYAGLGRREEAIREGKLAVAIMPLSRDALAGTTMILDLAKIYSMLGEHDAAIDQLGILLSIPN</sequence>
<proteinExistence type="predicted"/>
<dbReference type="PANTHER" id="PTHR44943:SF8">
    <property type="entry name" value="TPR REPEAT-CONTAINING PROTEIN MJ0263"/>
    <property type="match status" value="1"/>
</dbReference>
<dbReference type="InterPro" id="IPR019734">
    <property type="entry name" value="TPR_rpt"/>
</dbReference>
<organism evidence="3">
    <name type="scientific">marine sediment metagenome</name>
    <dbReference type="NCBI Taxonomy" id="412755"/>
    <lineage>
        <taxon>unclassified sequences</taxon>
        <taxon>metagenomes</taxon>
        <taxon>ecological metagenomes</taxon>
    </lineage>
</organism>
<dbReference type="InterPro" id="IPR051685">
    <property type="entry name" value="Ycf3/AcsC/BcsC/TPR_MFPF"/>
</dbReference>
<evidence type="ECO:0000256" key="1">
    <source>
        <dbReference type="ARBA" id="ARBA00022737"/>
    </source>
</evidence>
<feature type="non-terminal residue" evidence="3">
    <location>
        <position position="272"/>
    </location>
</feature>
<evidence type="ECO:0008006" key="4">
    <source>
        <dbReference type="Google" id="ProtNLM"/>
    </source>
</evidence>
<evidence type="ECO:0000256" key="2">
    <source>
        <dbReference type="ARBA" id="ARBA00022803"/>
    </source>
</evidence>